<dbReference type="InterPro" id="IPR036770">
    <property type="entry name" value="Ankyrin_rpt-contain_sf"/>
</dbReference>
<proteinExistence type="predicted"/>
<evidence type="ECO:0000313" key="2">
    <source>
        <dbReference type="Proteomes" id="UP000054771"/>
    </source>
</evidence>
<organism evidence="1 2">
    <name type="scientific">Aspergillus calidoustus</name>
    <dbReference type="NCBI Taxonomy" id="454130"/>
    <lineage>
        <taxon>Eukaryota</taxon>
        <taxon>Fungi</taxon>
        <taxon>Dikarya</taxon>
        <taxon>Ascomycota</taxon>
        <taxon>Pezizomycotina</taxon>
        <taxon>Eurotiomycetes</taxon>
        <taxon>Eurotiomycetidae</taxon>
        <taxon>Eurotiales</taxon>
        <taxon>Aspergillaceae</taxon>
        <taxon>Aspergillus</taxon>
        <taxon>Aspergillus subgen. Nidulantes</taxon>
    </lineage>
</organism>
<name>A0A0U5FP34_ASPCI</name>
<protein>
    <recommendedName>
        <fullName evidence="3">Ankyrin repeat protein</fullName>
    </recommendedName>
</protein>
<keyword evidence="2" id="KW-1185">Reference proteome</keyword>
<reference evidence="2" key="1">
    <citation type="journal article" date="2016" name="Genome Announc.">
        <title>Draft genome sequences of fungus Aspergillus calidoustus.</title>
        <authorList>
            <person name="Horn F."/>
            <person name="Linde J."/>
            <person name="Mattern D.J."/>
            <person name="Walther G."/>
            <person name="Guthke R."/>
            <person name="Scherlach K."/>
            <person name="Martin K."/>
            <person name="Brakhage A.A."/>
            <person name="Petzke L."/>
            <person name="Valiante V."/>
        </authorList>
    </citation>
    <scope>NUCLEOTIDE SEQUENCE [LARGE SCALE GENOMIC DNA]</scope>
    <source>
        <strain evidence="2">SF006504</strain>
    </source>
</reference>
<sequence>MTIDHSWTFFNETLQQIVEPTESQCDINAWRQTSRLLSKLPTPHLYRTISRRHGLSALPWAARDVCLLHGAAIHATDSEGYTAAFLAARDISLDLPEILLDQLDVTPNSVVYHEQLSRPTWRTWLLLEWVVEAGYEDVVEFLLARGDVDPDAGETATPLWWAAHVAQPRMGKSI</sequence>
<gene>
    <name evidence="1" type="ORF">ASPCAL00822</name>
</gene>
<dbReference type="Proteomes" id="UP000054771">
    <property type="component" value="Unassembled WGS sequence"/>
</dbReference>
<dbReference type="EMBL" id="CDMC01000001">
    <property type="protein sequence ID" value="CEL01234.1"/>
    <property type="molecule type" value="Genomic_DNA"/>
</dbReference>
<accession>A0A0U5FP34</accession>
<evidence type="ECO:0008006" key="3">
    <source>
        <dbReference type="Google" id="ProtNLM"/>
    </source>
</evidence>
<dbReference type="AlphaFoldDB" id="A0A0U5FP34"/>
<evidence type="ECO:0000313" key="1">
    <source>
        <dbReference type="EMBL" id="CEL01234.1"/>
    </source>
</evidence>
<dbReference type="SUPFAM" id="SSF48403">
    <property type="entry name" value="Ankyrin repeat"/>
    <property type="match status" value="1"/>
</dbReference>
<dbReference type="Gene3D" id="1.25.40.20">
    <property type="entry name" value="Ankyrin repeat-containing domain"/>
    <property type="match status" value="1"/>
</dbReference>